<accession>A0A4Z2J562</accession>
<dbReference type="Proteomes" id="UP000314294">
    <property type="component" value="Unassembled WGS sequence"/>
</dbReference>
<reference evidence="1 2" key="1">
    <citation type="submission" date="2019-03" db="EMBL/GenBank/DDBJ databases">
        <title>First draft genome of Liparis tanakae, snailfish: a comprehensive survey of snailfish specific genes.</title>
        <authorList>
            <person name="Kim W."/>
            <person name="Song I."/>
            <person name="Jeong J.-H."/>
            <person name="Kim D."/>
            <person name="Kim S."/>
            <person name="Ryu S."/>
            <person name="Song J.Y."/>
            <person name="Lee S.K."/>
        </authorList>
    </citation>
    <scope>NUCLEOTIDE SEQUENCE [LARGE SCALE GENOMIC DNA]</scope>
    <source>
        <tissue evidence="1">Muscle</tissue>
    </source>
</reference>
<protein>
    <submittedName>
        <fullName evidence="1">Uncharacterized protein</fullName>
    </submittedName>
</protein>
<organism evidence="1 2">
    <name type="scientific">Liparis tanakae</name>
    <name type="common">Tanaka's snailfish</name>
    <dbReference type="NCBI Taxonomy" id="230148"/>
    <lineage>
        <taxon>Eukaryota</taxon>
        <taxon>Metazoa</taxon>
        <taxon>Chordata</taxon>
        <taxon>Craniata</taxon>
        <taxon>Vertebrata</taxon>
        <taxon>Euteleostomi</taxon>
        <taxon>Actinopterygii</taxon>
        <taxon>Neopterygii</taxon>
        <taxon>Teleostei</taxon>
        <taxon>Neoteleostei</taxon>
        <taxon>Acanthomorphata</taxon>
        <taxon>Eupercaria</taxon>
        <taxon>Perciformes</taxon>
        <taxon>Cottioidei</taxon>
        <taxon>Cottales</taxon>
        <taxon>Liparidae</taxon>
        <taxon>Liparis</taxon>
    </lineage>
</organism>
<comment type="caution">
    <text evidence="1">The sequence shown here is derived from an EMBL/GenBank/DDBJ whole genome shotgun (WGS) entry which is preliminary data.</text>
</comment>
<dbReference type="AlphaFoldDB" id="A0A4Z2J562"/>
<evidence type="ECO:0000313" key="2">
    <source>
        <dbReference type="Proteomes" id="UP000314294"/>
    </source>
</evidence>
<keyword evidence="2" id="KW-1185">Reference proteome</keyword>
<proteinExistence type="predicted"/>
<dbReference type="EMBL" id="SRLO01000025">
    <property type="protein sequence ID" value="TNN84622.1"/>
    <property type="molecule type" value="Genomic_DNA"/>
</dbReference>
<evidence type="ECO:0000313" key="1">
    <source>
        <dbReference type="EMBL" id="TNN84622.1"/>
    </source>
</evidence>
<sequence>MCSSHKCPAEVAGAALRGEAGRLLSGSIPSFWNVTSFRMIKTAEKRSNREELRMETMQLKVGLKLGVVAAELALVDVANHAAPLLFGQRALGVDVGVENLQAVRGVAVAHGTLVEAQSYVNASSSYALLETVKIPRLCHTWGTPPHYLGSLPLPQGYQVSLEFQAYWDFLGPGLSSSLRNIIMSRGWEDGDDPSCPARASLVESLLLSRSLVAARAVDRQLFSISSFSYAGREEKEKAYKRFFVLADALDDGRYMLVAQQLLLLIIQGHTVVMDSMCHKGTAVAKRQLAQKTHQHRLPPPIGHTALKLGQVHIVRDIFGHTGVFGCTIRLQIVFVVLVAEVIDTKTVQHGTSARQPSS</sequence>
<gene>
    <name evidence="1" type="ORF">EYF80_005037</name>
</gene>
<name>A0A4Z2J562_9TELE</name>